<dbReference type="FunFam" id="3.40.50.720:FF:000039">
    <property type="entry name" value="Alcohol dehydrogenase AdhP"/>
    <property type="match status" value="1"/>
</dbReference>
<dbReference type="GO" id="GO:0005737">
    <property type="term" value="C:cytoplasm"/>
    <property type="evidence" value="ECO:0007669"/>
    <property type="project" value="TreeGrafter"/>
</dbReference>
<evidence type="ECO:0000256" key="2">
    <source>
        <dbReference type="ARBA" id="ARBA00008072"/>
    </source>
</evidence>
<dbReference type="Gene3D" id="3.90.180.10">
    <property type="entry name" value="Medium-chain alcohol dehydrogenases, catalytic domain"/>
    <property type="match status" value="1"/>
</dbReference>
<dbReference type="VEuPathDB" id="FungiDB:ASPCADRAFT_398323"/>
<evidence type="ECO:0000256" key="5">
    <source>
        <dbReference type="ARBA" id="ARBA00022833"/>
    </source>
</evidence>
<evidence type="ECO:0000256" key="8">
    <source>
        <dbReference type="RuleBase" id="RU361277"/>
    </source>
</evidence>
<dbReference type="InterPro" id="IPR013149">
    <property type="entry name" value="ADH-like_C"/>
</dbReference>
<dbReference type="OrthoDB" id="1879366at2759"/>
<dbReference type="Proteomes" id="UP000188318">
    <property type="component" value="Unassembled WGS sequence"/>
</dbReference>
<evidence type="ECO:0000259" key="9">
    <source>
        <dbReference type="SMART" id="SM00829"/>
    </source>
</evidence>
<gene>
    <name evidence="10" type="ORF">ASPCADRAFT_398323</name>
</gene>
<proteinExistence type="inferred from homology"/>
<dbReference type="GO" id="GO:0004022">
    <property type="term" value="F:alcohol dehydrogenase (NAD+) activity"/>
    <property type="evidence" value="ECO:0007669"/>
    <property type="project" value="UniProtKB-EC"/>
</dbReference>
<dbReference type="GO" id="GO:0008270">
    <property type="term" value="F:zinc ion binding"/>
    <property type="evidence" value="ECO:0007669"/>
    <property type="project" value="InterPro"/>
</dbReference>
<name>A0A1R3RHG6_ASPC5</name>
<keyword evidence="5 8" id="KW-0862">Zinc</keyword>
<dbReference type="InterPro" id="IPR036291">
    <property type="entry name" value="NAD(P)-bd_dom_sf"/>
</dbReference>
<dbReference type="Pfam" id="PF08240">
    <property type="entry name" value="ADH_N"/>
    <property type="match status" value="1"/>
</dbReference>
<sequence length="284" mass="30186">MTLLTNGQALPSTQWAHVFKTRGQSIDPAQTIPVGIPGPDEVLVQMEYSGVCHTDLHAWKGGHEGVGLVAAIGTQVSGLQIGDTVGIQWINRTCGVCEFCSTSNQPLCPKLQLYGYMVLCPGITVYKALKESNVQPGQIIAIVGAGEGLGSLAVQYAKACGHKVLALSSGSAKRQMCLYDLGADYFVDYKSPNVAEEAKRVTGGGPHAAIIVSSVEEPFHQTTQYIHPGGTIVAVGLPPGKISTDVFSMEALAILIRAGFSVQYDVVDFAELPNIYDLMEKGMF</sequence>
<keyword evidence="11" id="KW-1185">Reference proteome</keyword>
<dbReference type="InterPro" id="IPR011032">
    <property type="entry name" value="GroES-like_sf"/>
</dbReference>
<dbReference type="SUPFAM" id="SSF51735">
    <property type="entry name" value="NAD(P)-binding Rossmann-fold domains"/>
    <property type="match status" value="1"/>
</dbReference>
<organism evidence="10 11">
    <name type="scientific">Aspergillus carbonarius (strain ITEM 5010)</name>
    <dbReference type="NCBI Taxonomy" id="602072"/>
    <lineage>
        <taxon>Eukaryota</taxon>
        <taxon>Fungi</taxon>
        <taxon>Dikarya</taxon>
        <taxon>Ascomycota</taxon>
        <taxon>Pezizomycotina</taxon>
        <taxon>Eurotiomycetes</taxon>
        <taxon>Eurotiomycetidae</taxon>
        <taxon>Eurotiales</taxon>
        <taxon>Aspergillaceae</taxon>
        <taxon>Aspergillus</taxon>
        <taxon>Aspergillus subgen. Circumdati</taxon>
    </lineage>
</organism>
<feature type="domain" description="Enoyl reductase (ER)" evidence="9">
    <location>
        <begin position="23"/>
        <end position="283"/>
    </location>
</feature>
<dbReference type="SMART" id="SM00829">
    <property type="entry name" value="PKS_ER"/>
    <property type="match status" value="1"/>
</dbReference>
<dbReference type="InterPro" id="IPR002328">
    <property type="entry name" value="ADH_Zn_CS"/>
</dbReference>
<dbReference type="InterPro" id="IPR020843">
    <property type="entry name" value="ER"/>
</dbReference>
<protein>
    <recommendedName>
        <fullName evidence="3">alcohol dehydrogenase</fullName>
        <ecNumber evidence="3">1.1.1.1</ecNumber>
    </recommendedName>
</protein>
<dbReference type="SUPFAM" id="SSF50129">
    <property type="entry name" value="GroES-like"/>
    <property type="match status" value="1"/>
</dbReference>
<dbReference type="PROSITE" id="PS00059">
    <property type="entry name" value="ADH_ZINC"/>
    <property type="match status" value="1"/>
</dbReference>
<reference evidence="11" key="1">
    <citation type="journal article" date="2017" name="Genome Biol.">
        <title>Comparative genomics reveals high biological diversity and specific adaptations in the industrially and medically important fungal genus Aspergillus.</title>
        <authorList>
            <person name="de Vries R.P."/>
            <person name="Riley R."/>
            <person name="Wiebenga A."/>
            <person name="Aguilar-Osorio G."/>
            <person name="Amillis S."/>
            <person name="Uchima C.A."/>
            <person name="Anderluh G."/>
            <person name="Asadollahi M."/>
            <person name="Askin M."/>
            <person name="Barry K."/>
            <person name="Battaglia E."/>
            <person name="Bayram O."/>
            <person name="Benocci T."/>
            <person name="Braus-Stromeyer S.A."/>
            <person name="Caldana C."/>
            <person name="Canovas D."/>
            <person name="Cerqueira G.C."/>
            <person name="Chen F."/>
            <person name="Chen W."/>
            <person name="Choi C."/>
            <person name="Clum A."/>
            <person name="Dos Santos R.A."/>
            <person name="Damasio A.R."/>
            <person name="Diallinas G."/>
            <person name="Emri T."/>
            <person name="Fekete E."/>
            <person name="Flipphi M."/>
            <person name="Freyberg S."/>
            <person name="Gallo A."/>
            <person name="Gournas C."/>
            <person name="Habgood R."/>
            <person name="Hainaut M."/>
            <person name="Harispe M.L."/>
            <person name="Henrissat B."/>
            <person name="Hilden K.S."/>
            <person name="Hope R."/>
            <person name="Hossain A."/>
            <person name="Karabika E."/>
            <person name="Karaffa L."/>
            <person name="Karanyi Z."/>
            <person name="Krasevec N."/>
            <person name="Kuo A."/>
            <person name="Kusch H."/>
            <person name="LaButti K."/>
            <person name="Lagendijk E.L."/>
            <person name="Lapidus A."/>
            <person name="Levasseur A."/>
            <person name="Lindquist E."/>
            <person name="Lipzen A."/>
            <person name="Logrieco A.F."/>
            <person name="MacCabe A."/>
            <person name="Maekelae M.R."/>
            <person name="Malavazi I."/>
            <person name="Melin P."/>
            <person name="Meyer V."/>
            <person name="Mielnichuk N."/>
            <person name="Miskei M."/>
            <person name="Molnar A.P."/>
            <person name="Mule G."/>
            <person name="Ngan C.Y."/>
            <person name="Orejas M."/>
            <person name="Orosz E."/>
            <person name="Ouedraogo J.P."/>
            <person name="Overkamp K.M."/>
            <person name="Park H.-S."/>
            <person name="Perrone G."/>
            <person name="Piumi F."/>
            <person name="Punt P.J."/>
            <person name="Ram A.F."/>
            <person name="Ramon A."/>
            <person name="Rauscher S."/>
            <person name="Record E."/>
            <person name="Riano-Pachon D.M."/>
            <person name="Robert V."/>
            <person name="Roehrig J."/>
            <person name="Ruller R."/>
            <person name="Salamov A."/>
            <person name="Salih N.S."/>
            <person name="Samson R.A."/>
            <person name="Sandor E."/>
            <person name="Sanguinetti M."/>
            <person name="Schuetze T."/>
            <person name="Sepcic K."/>
            <person name="Shelest E."/>
            <person name="Sherlock G."/>
            <person name="Sophianopoulou V."/>
            <person name="Squina F.M."/>
            <person name="Sun H."/>
            <person name="Susca A."/>
            <person name="Todd R.B."/>
            <person name="Tsang A."/>
            <person name="Unkles S.E."/>
            <person name="van de Wiele N."/>
            <person name="van Rossen-Uffink D."/>
            <person name="Oliveira J.V."/>
            <person name="Vesth T.C."/>
            <person name="Visser J."/>
            <person name="Yu J.-H."/>
            <person name="Zhou M."/>
            <person name="Andersen M.R."/>
            <person name="Archer D.B."/>
            <person name="Baker S.E."/>
            <person name="Benoit I."/>
            <person name="Brakhage A.A."/>
            <person name="Braus G.H."/>
            <person name="Fischer R."/>
            <person name="Frisvad J.C."/>
            <person name="Goldman G.H."/>
            <person name="Houbraken J."/>
            <person name="Oakley B."/>
            <person name="Pocsi I."/>
            <person name="Scazzocchio C."/>
            <person name="Seiboth B."/>
            <person name="vanKuyk P.A."/>
            <person name="Wortman J."/>
            <person name="Dyer P.S."/>
            <person name="Grigoriev I.V."/>
        </authorList>
    </citation>
    <scope>NUCLEOTIDE SEQUENCE [LARGE SCALE GENOMIC DNA]</scope>
    <source>
        <strain evidence="11">ITEM 5010</strain>
    </source>
</reference>
<evidence type="ECO:0000256" key="3">
    <source>
        <dbReference type="ARBA" id="ARBA00013190"/>
    </source>
</evidence>
<dbReference type="STRING" id="602072.A0A1R3RHG6"/>
<dbReference type="EC" id="1.1.1.1" evidence="3"/>
<keyword evidence="4 8" id="KW-0479">Metal-binding</keyword>
<dbReference type="AlphaFoldDB" id="A0A1R3RHG6"/>
<evidence type="ECO:0000256" key="1">
    <source>
        <dbReference type="ARBA" id="ARBA00001947"/>
    </source>
</evidence>
<accession>A0A1R3RHG6</accession>
<dbReference type="EMBL" id="KV907503">
    <property type="protein sequence ID" value="OOF93935.1"/>
    <property type="molecule type" value="Genomic_DNA"/>
</dbReference>
<keyword evidence="7" id="KW-0520">NAD</keyword>
<dbReference type="Pfam" id="PF00107">
    <property type="entry name" value="ADH_zinc_N"/>
    <property type="match status" value="1"/>
</dbReference>
<dbReference type="InterPro" id="IPR013154">
    <property type="entry name" value="ADH-like_N"/>
</dbReference>
<comment type="cofactor">
    <cofactor evidence="1 8">
        <name>Zn(2+)</name>
        <dbReference type="ChEBI" id="CHEBI:29105"/>
    </cofactor>
</comment>
<keyword evidence="6" id="KW-0560">Oxidoreductase</keyword>
<dbReference type="PANTHER" id="PTHR42940:SF3">
    <property type="entry name" value="ALCOHOL DEHYDROGENASE 1-RELATED"/>
    <property type="match status" value="1"/>
</dbReference>
<evidence type="ECO:0000313" key="11">
    <source>
        <dbReference type="Proteomes" id="UP000188318"/>
    </source>
</evidence>
<comment type="similarity">
    <text evidence="2 8">Belongs to the zinc-containing alcohol dehydrogenase family.</text>
</comment>
<dbReference type="PANTHER" id="PTHR42940">
    <property type="entry name" value="ALCOHOL DEHYDROGENASE 1-RELATED"/>
    <property type="match status" value="1"/>
</dbReference>
<evidence type="ECO:0000256" key="7">
    <source>
        <dbReference type="ARBA" id="ARBA00023027"/>
    </source>
</evidence>
<evidence type="ECO:0000256" key="6">
    <source>
        <dbReference type="ARBA" id="ARBA00023002"/>
    </source>
</evidence>
<dbReference type="Gene3D" id="3.40.50.720">
    <property type="entry name" value="NAD(P)-binding Rossmann-like Domain"/>
    <property type="match status" value="1"/>
</dbReference>
<evidence type="ECO:0000313" key="10">
    <source>
        <dbReference type="EMBL" id="OOF93935.1"/>
    </source>
</evidence>
<evidence type="ECO:0000256" key="4">
    <source>
        <dbReference type="ARBA" id="ARBA00022723"/>
    </source>
</evidence>